<organism evidence="1 2">
    <name type="scientific">Colwellia psychrerythraea</name>
    <name type="common">Vibrio psychroerythus</name>
    <dbReference type="NCBI Taxonomy" id="28229"/>
    <lineage>
        <taxon>Bacteria</taxon>
        <taxon>Pseudomonadati</taxon>
        <taxon>Pseudomonadota</taxon>
        <taxon>Gammaproteobacteria</taxon>
        <taxon>Alteromonadales</taxon>
        <taxon>Colwelliaceae</taxon>
        <taxon>Colwellia</taxon>
    </lineage>
</organism>
<evidence type="ECO:0000313" key="1">
    <source>
        <dbReference type="EMBL" id="OUR76778.1"/>
    </source>
</evidence>
<dbReference type="EMBL" id="MAAF01000096">
    <property type="protein sequence ID" value="OUR76778.1"/>
    <property type="molecule type" value="Genomic_DNA"/>
</dbReference>
<reference evidence="2" key="1">
    <citation type="journal article" date="2017" name="Proc. Natl. Acad. Sci. U.S.A.">
        <title>Simulation of Deepwater Horizon oil plume reveals substrate specialization within a complex community of hydrocarbon degraders.</title>
        <authorList>
            <person name="Hu P."/>
            <person name="Dubinsky E.A."/>
            <person name="Probst A.J."/>
            <person name="Wang J."/>
            <person name="Sieber C.M.K."/>
            <person name="Tom L.M."/>
            <person name="Gardinali P."/>
            <person name="Banfield J.F."/>
            <person name="Atlas R.M."/>
            <person name="Andersen G.L."/>
        </authorList>
    </citation>
    <scope>NUCLEOTIDE SEQUENCE [LARGE SCALE GENOMIC DNA]</scope>
</reference>
<gene>
    <name evidence="1" type="ORF">A9Q75_15875</name>
</gene>
<dbReference type="Proteomes" id="UP000243053">
    <property type="component" value="Unassembled WGS sequence"/>
</dbReference>
<proteinExistence type="predicted"/>
<evidence type="ECO:0000313" key="2">
    <source>
        <dbReference type="Proteomes" id="UP000243053"/>
    </source>
</evidence>
<name>A0A1Y5E1X6_COLPS</name>
<comment type="caution">
    <text evidence="1">The sequence shown here is derived from an EMBL/GenBank/DDBJ whole genome shotgun (WGS) entry which is preliminary data.</text>
</comment>
<sequence length="59" mass="6563">MARNEVGLAIRGGYAPDERVTAIKLMENNFIAVAAPSFLKMHCEPYYGDERIFTAGISR</sequence>
<protein>
    <submittedName>
        <fullName evidence="1">Uncharacterized protein</fullName>
    </submittedName>
</protein>
<dbReference type="Gene3D" id="3.40.190.10">
    <property type="entry name" value="Periplasmic binding protein-like II"/>
    <property type="match status" value="2"/>
</dbReference>
<accession>A0A1Y5E1X6</accession>
<dbReference type="AlphaFoldDB" id="A0A1Y5E1X6"/>